<comment type="subcellular location">
    <subcellularLocation>
        <location evidence="1">Secreted</location>
        <location evidence="1">Extracellular space</location>
        <location evidence="1">Apoplast</location>
    </subcellularLocation>
</comment>
<feature type="transmembrane region" description="Helical" evidence="6">
    <location>
        <begin position="48"/>
        <end position="69"/>
    </location>
</feature>
<organism evidence="7 8">
    <name type="scientific">Rhynchospora pubera</name>
    <dbReference type="NCBI Taxonomy" id="906938"/>
    <lineage>
        <taxon>Eukaryota</taxon>
        <taxon>Viridiplantae</taxon>
        <taxon>Streptophyta</taxon>
        <taxon>Embryophyta</taxon>
        <taxon>Tracheophyta</taxon>
        <taxon>Spermatophyta</taxon>
        <taxon>Magnoliopsida</taxon>
        <taxon>Liliopsida</taxon>
        <taxon>Poales</taxon>
        <taxon>Cyperaceae</taxon>
        <taxon>Cyperoideae</taxon>
        <taxon>Rhynchosporeae</taxon>
        <taxon>Rhynchospora</taxon>
    </lineage>
</organism>
<keyword evidence="3" id="KW-0964">Secreted</keyword>
<comment type="caution">
    <text evidence="7">The sequence shown here is derived from an EMBL/GenBank/DDBJ whole genome shotgun (WGS) entry which is preliminary data.</text>
</comment>
<dbReference type="PANTHER" id="PTHR31279:SF3">
    <property type="entry name" value="PROTEIN EXORDIUM-LIKE 2"/>
    <property type="match status" value="1"/>
</dbReference>
<comment type="similarity">
    <text evidence="5">Belongs to the EXORDIUM family.</text>
</comment>
<keyword evidence="4" id="KW-0732">Signal</keyword>
<evidence type="ECO:0000313" key="8">
    <source>
        <dbReference type="Proteomes" id="UP001140206"/>
    </source>
</evidence>
<dbReference type="EMBL" id="JAMFTS010000005">
    <property type="protein sequence ID" value="KAJ4745821.1"/>
    <property type="molecule type" value="Genomic_DNA"/>
</dbReference>
<evidence type="ECO:0000256" key="1">
    <source>
        <dbReference type="ARBA" id="ARBA00004271"/>
    </source>
</evidence>
<protein>
    <submittedName>
        <fullName evidence="7">Protein EXORDIUM</fullName>
    </submittedName>
</protein>
<evidence type="ECO:0000256" key="3">
    <source>
        <dbReference type="ARBA" id="ARBA00022525"/>
    </source>
</evidence>
<dbReference type="Pfam" id="PF04674">
    <property type="entry name" value="Phi_1"/>
    <property type="match status" value="1"/>
</dbReference>
<keyword evidence="6" id="KW-1133">Transmembrane helix</keyword>
<accession>A0AAV8BRK9</accession>
<evidence type="ECO:0000256" key="6">
    <source>
        <dbReference type="SAM" id="Phobius"/>
    </source>
</evidence>
<sequence>MASSAIHKQTSSFSILTLLPSHPPYKITNPLLLISHSHSNPVQNFKTLYLTMSPLLLLSLLTLLPTLTLSTTPRSLYLVTPEPISLSYHHGPLLTGKLAVNILWYGRFTPSQRSIVSDFFLSLSSPASSPAASTWWHTTSLYHNSTTQLTLGRQVIDSALSLGRSLTSDDLTKLSSRLSPHRNTIAVVLTGEDVLVEGFCMSRCGHHGSAPAGRHGRSHFAYIWVGNSVTQCPGECAWPFHQPIYGPQTPPLVAPNGDVGVDGMIINLATLLAATVTNPFGDGYFQGPANAPLEAVTACTGIFGTGSYPGYPGQLLVDSTTGASFNAKGLGGRKYLLPAMWDPKTNQCTTLV</sequence>
<evidence type="ECO:0000256" key="4">
    <source>
        <dbReference type="ARBA" id="ARBA00022729"/>
    </source>
</evidence>
<name>A0AAV8BRK9_9POAL</name>
<dbReference type="PANTHER" id="PTHR31279">
    <property type="entry name" value="PROTEIN EXORDIUM-LIKE 5"/>
    <property type="match status" value="1"/>
</dbReference>
<evidence type="ECO:0000256" key="2">
    <source>
        <dbReference type="ARBA" id="ARBA00022523"/>
    </source>
</evidence>
<gene>
    <name evidence="7" type="ORF">LUZ62_080226</name>
</gene>
<evidence type="ECO:0000256" key="5">
    <source>
        <dbReference type="ARBA" id="ARBA00023591"/>
    </source>
</evidence>
<proteinExistence type="inferred from homology"/>
<dbReference type="GO" id="GO:0048046">
    <property type="term" value="C:apoplast"/>
    <property type="evidence" value="ECO:0007669"/>
    <property type="project" value="UniProtKB-SubCell"/>
</dbReference>
<dbReference type="InterPro" id="IPR006766">
    <property type="entry name" value="EXORDIUM-like"/>
</dbReference>
<dbReference type="AlphaFoldDB" id="A0AAV8BRK9"/>
<keyword evidence="6" id="KW-0812">Transmembrane</keyword>
<dbReference type="Proteomes" id="UP001140206">
    <property type="component" value="Chromosome 5"/>
</dbReference>
<keyword evidence="6" id="KW-0472">Membrane</keyword>
<evidence type="ECO:0000313" key="7">
    <source>
        <dbReference type="EMBL" id="KAJ4745821.1"/>
    </source>
</evidence>
<reference evidence="7" key="1">
    <citation type="submission" date="2022-08" db="EMBL/GenBank/DDBJ databases">
        <authorList>
            <person name="Marques A."/>
        </authorList>
    </citation>
    <scope>NUCLEOTIDE SEQUENCE</scope>
    <source>
        <strain evidence="7">RhyPub2mFocal</strain>
        <tissue evidence="7">Leaves</tissue>
    </source>
</reference>
<keyword evidence="2" id="KW-0052">Apoplast</keyword>
<keyword evidence="8" id="KW-1185">Reference proteome</keyword>